<reference evidence="1 2" key="1">
    <citation type="journal article" date="2023" name="Nucleic Acids Res.">
        <title>The hologenome of Daphnia magna reveals possible DNA methylation and microbiome-mediated evolution of the host genome.</title>
        <authorList>
            <person name="Chaturvedi A."/>
            <person name="Li X."/>
            <person name="Dhandapani V."/>
            <person name="Marshall H."/>
            <person name="Kissane S."/>
            <person name="Cuenca-Cambronero M."/>
            <person name="Asole G."/>
            <person name="Calvet F."/>
            <person name="Ruiz-Romero M."/>
            <person name="Marangio P."/>
            <person name="Guigo R."/>
            <person name="Rago D."/>
            <person name="Mirbahai L."/>
            <person name="Eastwood N."/>
            <person name="Colbourne J.K."/>
            <person name="Zhou J."/>
            <person name="Mallon E."/>
            <person name="Orsini L."/>
        </authorList>
    </citation>
    <scope>NUCLEOTIDE SEQUENCE [LARGE SCALE GENOMIC DNA]</scope>
    <source>
        <strain evidence="1">LRV0_1</strain>
    </source>
</reference>
<dbReference type="EMBL" id="JAOYFB010000038">
    <property type="protein sequence ID" value="KAK4025370.1"/>
    <property type="molecule type" value="Genomic_DNA"/>
</dbReference>
<sequence length="75" mass="8537">MFLNSIRKQGSSDRLAFYDPSHGWAHKGALSRSTVIQLLIRFQTERNSRPTQHLNTLVSSNPSQEDSFVQLIHAN</sequence>
<protein>
    <submittedName>
        <fullName evidence="1">Uncharacterized protein</fullName>
    </submittedName>
</protein>
<accession>A0ABR0AJU3</accession>
<proteinExistence type="predicted"/>
<organism evidence="1 2">
    <name type="scientific">Daphnia magna</name>
    <dbReference type="NCBI Taxonomy" id="35525"/>
    <lineage>
        <taxon>Eukaryota</taxon>
        <taxon>Metazoa</taxon>
        <taxon>Ecdysozoa</taxon>
        <taxon>Arthropoda</taxon>
        <taxon>Crustacea</taxon>
        <taxon>Branchiopoda</taxon>
        <taxon>Diplostraca</taxon>
        <taxon>Cladocera</taxon>
        <taxon>Anomopoda</taxon>
        <taxon>Daphniidae</taxon>
        <taxon>Daphnia</taxon>
    </lineage>
</organism>
<comment type="caution">
    <text evidence="1">The sequence shown here is derived from an EMBL/GenBank/DDBJ whole genome shotgun (WGS) entry which is preliminary data.</text>
</comment>
<name>A0ABR0AJU3_9CRUS</name>
<keyword evidence="2" id="KW-1185">Reference proteome</keyword>
<gene>
    <name evidence="1" type="ORF">OUZ56_014443</name>
</gene>
<evidence type="ECO:0000313" key="2">
    <source>
        <dbReference type="Proteomes" id="UP001234178"/>
    </source>
</evidence>
<dbReference type="Proteomes" id="UP001234178">
    <property type="component" value="Unassembled WGS sequence"/>
</dbReference>
<evidence type="ECO:0000313" key="1">
    <source>
        <dbReference type="EMBL" id="KAK4025370.1"/>
    </source>
</evidence>